<dbReference type="GO" id="GO:0051604">
    <property type="term" value="P:protein maturation"/>
    <property type="evidence" value="ECO:0007669"/>
    <property type="project" value="TreeGrafter"/>
</dbReference>
<dbReference type="Pfam" id="PF01112">
    <property type="entry name" value="Asparaginase_2"/>
    <property type="match status" value="1"/>
</dbReference>
<dbReference type="InterPro" id="IPR037464">
    <property type="entry name" value="Taspase1"/>
</dbReference>
<evidence type="ECO:0000256" key="1">
    <source>
        <dbReference type="ARBA" id="ARBA00010872"/>
    </source>
</evidence>
<protein>
    <submittedName>
        <fullName evidence="4">Putative isoaspartyl peptidase/l-asparaginase</fullName>
    </submittedName>
</protein>
<dbReference type="InterPro" id="IPR029055">
    <property type="entry name" value="Ntn_hydrolases_N"/>
</dbReference>
<dbReference type="AlphaFoldDB" id="A0A147BBT6"/>
<dbReference type="CDD" id="cd04514">
    <property type="entry name" value="Taspase1_like"/>
    <property type="match status" value="1"/>
</dbReference>
<feature type="active site" description="Nucleophile" evidence="2">
    <location>
        <position position="249"/>
    </location>
</feature>
<evidence type="ECO:0000256" key="3">
    <source>
        <dbReference type="PIRSR" id="PIRSR600246-3"/>
    </source>
</evidence>
<dbReference type="EMBL" id="GEGO01007164">
    <property type="protein sequence ID" value="JAR88240.1"/>
    <property type="molecule type" value="Transcribed_RNA"/>
</dbReference>
<feature type="non-terminal residue" evidence="4">
    <location>
        <position position="1"/>
    </location>
</feature>
<reference evidence="4" key="1">
    <citation type="journal article" date="2018" name="PLoS Negl. Trop. Dis.">
        <title>Sialome diversity of ticks revealed by RNAseq of single tick salivary glands.</title>
        <authorList>
            <person name="Perner J."/>
            <person name="Kropackova S."/>
            <person name="Kopacek P."/>
            <person name="Ribeiro J.M."/>
        </authorList>
    </citation>
    <scope>NUCLEOTIDE SEQUENCE</scope>
    <source>
        <strain evidence="4">Siblings of single egg batch collected in Ceske Budejovice</strain>
        <tissue evidence="4">Salivary glands</tissue>
    </source>
</reference>
<comment type="similarity">
    <text evidence="1">Belongs to the Ntn-hydrolase family.</text>
</comment>
<dbReference type="GO" id="GO:0004298">
    <property type="term" value="F:threonine-type endopeptidase activity"/>
    <property type="evidence" value="ECO:0007669"/>
    <property type="project" value="InterPro"/>
</dbReference>
<sequence>PKSNSMNAVVAVHVGAGYHSPEKLAVYKRLCHLACRKAVAMLERPDCTALEAVSSAVVVLENDPATNAGYGSNLTMCGNAECDASVMDGKSLKFGAVGALPRVENPVLVAKALCEAQTRGPLSLGRIPPCFLVGEGAFRWAQTHLHVGAGSKLVTEEARRCHTKHKKRLRLSENCRLPEAFRSHQGSSSVNQDRGTVAQCHSENFSKGCDQDLVNCVASSLRAEGLDAPCGLEGKDDDCSEHSGYLLDTVGAVCLDKSGNVAAAVSSGGIWMKHSGRVGQAGVYGCGCWAENSADGSAVAVSTSGGGEHLIKTMLARRCADALLSAEDGATALHGCFRAGFLDSPFLQDVNEKLGGVLTLKADAESAVCDVLWAHTTRTLCYGYMQTGGTSPKFGCSRLQAGETVGKSVVVGGTPLRLCSPFERDCL</sequence>
<dbReference type="PANTHER" id="PTHR10188:SF8">
    <property type="entry name" value="THREONINE ASPARTASE 1"/>
    <property type="match status" value="1"/>
</dbReference>
<evidence type="ECO:0000256" key="2">
    <source>
        <dbReference type="PIRSR" id="PIRSR600246-1"/>
    </source>
</evidence>
<organism evidence="4">
    <name type="scientific">Ixodes ricinus</name>
    <name type="common">Common tick</name>
    <name type="synonym">Acarus ricinus</name>
    <dbReference type="NCBI Taxonomy" id="34613"/>
    <lineage>
        <taxon>Eukaryota</taxon>
        <taxon>Metazoa</taxon>
        <taxon>Ecdysozoa</taxon>
        <taxon>Arthropoda</taxon>
        <taxon>Chelicerata</taxon>
        <taxon>Arachnida</taxon>
        <taxon>Acari</taxon>
        <taxon>Parasitiformes</taxon>
        <taxon>Ixodida</taxon>
        <taxon>Ixodoidea</taxon>
        <taxon>Ixodidae</taxon>
        <taxon>Ixodinae</taxon>
        <taxon>Ixodes</taxon>
    </lineage>
</organism>
<dbReference type="InterPro" id="IPR000246">
    <property type="entry name" value="Peptidase_T2"/>
</dbReference>
<dbReference type="GO" id="GO:0005737">
    <property type="term" value="C:cytoplasm"/>
    <property type="evidence" value="ECO:0007669"/>
    <property type="project" value="TreeGrafter"/>
</dbReference>
<evidence type="ECO:0000313" key="4">
    <source>
        <dbReference type="EMBL" id="JAR88240.1"/>
    </source>
</evidence>
<proteinExistence type="inferred from homology"/>
<accession>A0A147BBT6</accession>
<dbReference type="PANTHER" id="PTHR10188">
    <property type="entry name" value="L-ASPARAGINASE"/>
    <property type="match status" value="1"/>
</dbReference>
<name>A0A147BBT6_IXORI</name>
<dbReference type="SUPFAM" id="SSF56235">
    <property type="entry name" value="N-terminal nucleophile aminohydrolases (Ntn hydrolases)"/>
    <property type="match status" value="1"/>
</dbReference>
<feature type="site" description="Cleavage; by autolysis" evidence="3">
    <location>
        <begin position="248"/>
        <end position="249"/>
    </location>
</feature>
<dbReference type="Gene3D" id="3.60.20.30">
    <property type="entry name" value="(Glycosyl)asparaginase"/>
    <property type="match status" value="1"/>
</dbReference>